<gene>
    <name evidence="2" type="ORF">Celaphus_00013958</name>
</gene>
<dbReference type="Proteomes" id="UP000242450">
    <property type="component" value="Chromosome 22"/>
</dbReference>
<sequence>MLLFPAVLLGHCWHCHTAPECLFYHQMCWFSQELLSIEVGPFSIQLLLLFC</sequence>
<evidence type="ECO:0000256" key="1">
    <source>
        <dbReference type="SAM" id="SignalP"/>
    </source>
</evidence>
<dbReference type="EMBL" id="MKHE01000022">
    <property type="protein sequence ID" value="OWK03753.1"/>
    <property type="molecule type" value="Genomic_DNA"/>
</dbReference>
<feature type="signal peptide" evidence="1">
    <location>
        <begin position="1"/>
        <end position="17"/>
    </location>
</feature>
<reference evidence="2 3" key="1">
    <citation type="journal article" date="2018" name="Mol. Genet. Genomics">
        <title>The red deer Cervus elaphus genome CerEla1.0: sequencing, annotating, genes, and chromosomes.</title>
        <authorList>
            <person name="Bana N.A."/>
            <person name="Nyiri A."/>
            <person name="Nagy J."/>
            <person name="Frank K."/>
            <person name="Nagy T."/>
            <person name="Steger V."/>
            <person name="Schiller M."/>
            <person name="Lakatos P."/>
            <person name="Sugar L."/>
            <person name="Horn P."/>
            <person name="Barta E."/>
            <person name="Orosz L."/>
        </authorList>
    </citation>
    <scope>NUCLEOTIDE SEQUENCE [LARGE SCALE GENOMIC DNA]</scope>
    <source>
        <strain evidence="2">Hungarian</strain>
    </source>
</reference>
<comment type="caution">
    <text evidence="2">The sequence shown here is derived from an EMBL/GenBank/DDBJ whole genome shotgun (WGS) entry which is preliminary data.</text>
</comment>
<evidence type="ECO:0000313" key="2">
    <source>
        <dbReference type="EMBL" id="OWK03753.1"/>
    </source>
</evidence>
<dbReference type="AlphaFoldDB" id="A0A212CCM7"/>
<proteinExistence type="predicted"/>
<protein>
    <submittedName>
        <fullName evidence="2">Uncharacterized protein</fullName>
    </submittedName>
</protein>
<organism evidence="2 3">
    <name type="scientific">Cervus elaphus hippelaphus</name>
    <name type="common">European red deer</name>
    <dbReference type="NCBI Taxonomy" id="46360"/>
    <lineage>
        <taxon>Eukaryota</taxon>
        <taxon>Metazoa</taxon>
        <taxon>Chordata</taxon>
        <taxon>Craniata</taxon>
        <taxon>Vertebrata</taxon>
        <taxon>Euteleostomi</taxon>
        <taxon>Mammalia</taxon>
        <taxon>Eutheria</taxon>
        <taxon>Laurasiatheria</taxon>
        <taxon>Artiodactyla</taxon>
        <taxon>Ruminantia</taxon>
        <taxon>Pecora</taxon>
        <taxon>Cervidae</taxon>
        <taxon>Cervinae</taxon>
        <taxon>Cervus</taxon>
    </lineage>
</organism>
<accession>A0A212CCM7</accession>
<keyword evidence="1" id="KW-0732">Signal</keyword>
<name>A0A212CCM7_CEREH</name>
<keyword evidence="3" id="KW-1185">Reference proteome</keyword>
<evidence type="ECO:0000313" key="3">
    <source>
        <dbReference type="Proteomes" id="UP000242450"/>
    </source>
</evidence>
<feature type="chain" id="PRO_5013007538" evidence="1">
    <location>
        <begin position="18"/>
        <end position="51"/>
    </location>
</feature>